<comment type="caution">
    <text evidence="7">The sequence shown here is derived from an EMBL/GenBank/DDBJ whole genome shotgun (WGS) entry which is preliminary data.</text>
</comment>
<organism evidence="7 8">
    <name type="scientific">Succinivibrio faecicola</name>
    <dbReference type="NCBI Taxonomy" id="2820300"/>
    <lineage>
        <taxon>Bacteria</taxon>
        <taxon>Pseudomonadati</taxon>
        <taxon>Pseudomonadota</taxon>
        <taxon>Gammaproteobacteria</taxon>
        <taxon>Aeromonadales</taxon>
        <taxon>Succinivibrionaceae</taxon>
        <taxon>Succinivibrio</taxon>
    </lineage>
</organism>
<evidence type="ECO:0000313" key="7">
    <source>
        <dbReference type="EMBL" id="MBW7570587.1"/>
    </source>
</evidence>
<dbReference type="Proteomes" id="UP000731465">
    <property type="component" value="Unassembled WGS sequence"/>
</dbReference>
<feature type="domain" description="CagE TrbE VirB component of type IV transporter system central" evidence="5">
    <location>
        <begin position="209"/>
        <end position="419"/>
    </location>
</feature>
<dbReference type="RefSeq" id="WP_219937812.1">
    <property type="nucleotide sequence ID" value="NZ_JAGFNY010000022.1"/>
</dbReference>
<dbReference type="InterPro" id="IPR051162">
    <property type="entry name" value="T4SS_component"/>
</dbReference>
<sequence>MAQYVVFMLTIGFVTTFLIAVLCLKVLLLKDKKAVKKNAFTDLIDYALLGPDNIIILKNGALMKVYKIEAQCISFEDPIFIKKKQQSVCDAIKEVNSSFIINFDVIRTKDNDYIKPESTYHGPVKAKELFCSRMDTLKQDVCYKNDYYLCITSLAGTLDTQTLTKLFSNNKGVEEDTTISELLEAFKTQTDRVLQRISTSFELRECTYKNFTGIKSHESLSFLRECICFNHTPLMLPKQDFYLDMVLSDSDFESGMFPKIANKYIGVVAVEGFPNSSEFCILNALSELDFEYRYSSRYIVFDRLKSNLHLEKYRRFWAQKKRGLFSMFSESPVTQNADAVEQEQNVSDAKTELNKNAKIFGTYTGCIIIYDRKLYELKRKAKQAAKLILSLGFGARIESVNATDAYLGSLPGHCTENVRRALISNEVFADFLPLNTSFKGEKYSPNTKFFGDRAPSLMTVKSFDNGISNLNLHINELANCLVLGPTGAGKSVFLGSLIPALLQYEDMHIFCFDKGYSLKKLCSHIEGAHICLDDRSDISLCPLFDLGSEDKFTDAFEFLVSLFEYNRYVLSIDERQEIRLALELLSKMPEYRHSLSDLLSVLTSINIKKIIEQYCKSKAENALLDGDSNTEFTNVLTVFECAQLFSREKSHLYPTLKAVFNLINDSVQKHRASAIIIDEAWMMLKDDYFNKELIMWIKTLRKHNVTLIMATQSITDLSMTSNFVDILDCVQTRVYLPNSALQAAHMKKHYEKMNLNEREIHEIANGREKQDFFLQKGDIFMPFRLILSDKEKELLGIDKERLANDEDSCSLEAVCL</sequence>
<gene>
    <name evidence="7" type="ORF">J5V48_06750</name>
</gene>
<keyword evidence="4" id="KW-0812">Transmembrane</keyword>
<name>A0ABS7DHM0_9GAMM</name>
<dbReference type="InterPro" id="IPR018145">
    <property type="entry name" value="CagE_TrbE_VirB_cntrl_dom"/>
</dbReference>
<reference evidence="7 8" key="1">
    <citation type="submission" date="2021-03" db="EMBL/GenBank/DDBJ databases">
        <title>Succinivibrio sp. nov. isolated from feces of cow.</title>
        <authorList>
            <person name="Choi J.-Y."/>
        </authorList>
    </citation>
    <scope>NUCLEOTIDE SEQUENCE [LARGE SCALE GENOMIC DNA]</scope>
    <source>
        <strain evidence="7 8">AGMB01872</strain>
    </source>
</reference>
<dbReference type="Gene3D" id="3.40.50.300">
    <property type="entry name" value="P-loop containing nucleotide triphosphate hydrolases"/>
    <property type="match status" value="2"/>
</dbReference>
<dbReference type="InterPro" id="IPR043964">
    <property type="entry name" value="P-loop_TraG"/>
</dbReference>
<evidence type="ECO:0000256" key="4">
    <source>
        <dbReference type="SAM" id="Phobius"/>
    </source>
</evidence>
<feature type="transmembrane region" description="Helical" evidence="4">
    <location>
        <begin position="6"/>
        <end position="28"/>
    </location>
</feature>
<protein>
    <recommendedName>
        <fullName evidence="9">Type IV secretion system protein virB4</fullName>
    </recommendedName>
</protein>
<comment type="similarity">
    <text evidence="1">Belongs to the TrbE/VirB4 family.</text>
</comment>
<dbReference type="Pfam" id="PF03135">
    <property type="entry name" value="CagE_TrbE_VirB"/>
    <property type="match status" value="1"/>
</dbReference>
<dbReference type="PANTHER" id="PTHR30121:SF12">
    <property type="entry name" value="TYPE IV SECRETION SYSTEM PROTEIN CAGE"/>
    <property type="match status" value="1"/>
</dbReference>
<accession>A0ABS7DHM0</accession>
<keyword evidence="4" id="KW-1133">Transmembrane helix</keyword>
<dbReference type="SUPFAM" id="SSF52540">
    <property type="entry name" value="P-loop containing nucleoside triphosphate hydrolases"/>
    <property type="match status" value="1"/>
</dbReference>
<keyword evidence="4" id="KW-0472">Membrane</keyword>
<evidence type="ECO:0000259" key="5">
    <source>
        <dbReference type="Pfam" id="PF03135"/>
    </source>
</evidence>
<evidence type="ECO:0008006" key="9">
    <source>
        <dbReference type="Google" id="ProtNLM"/>
    </source>
</evidence>
<dbReference type="InterPro" id="IPR027417">
    <property type="entry name" value="P-loop_NTPase"/>
</dbReference>
<evidence type="ECO:0000256" key="1">
    <source>
        <dbReference type="ARBA" id="ARBA00006512"/>
    </source>
</evidence>
<evidence type="ECO:0000313" key="8">
    <source>
        <dbReference type="Proteomes" id="UP000731465"/>
    </source>
</evidence>
<dbReference type="PANTHER" id="PTHR30121">
    <property type="entry name" value="UNCHARACTERIZED PROTEIN YJGR-RELATED"/>
    <property type="match status" value="1"/>
</dbReference>
<proteinExistence type="inferred from homology"/>
<keyword evidence="3" id="KW-0067">ATP-binding</keyword>
<evidence type="ECO:0000256" key="3">
    <source>
        <dbReference type="ARBA" id="ARBA00022840"/>
    </source>
</evidence>
<feature type="domain" description="TraG P-loop" evidence="6">
    <location>
        <begin position="476"/>
        <end position="545"/>
    </location>
</feature>
<dbReference type="Pfam" id="PF19044">
    <property type="entry name" value="P-loop_TraG"/>
    <property type="match status" value="1"/>
</dbReference>
<evidence type="ECO:0000256" key="2">
    <source>
        <dbReference type="ARBA" id="ARBA00022741"/>
    </source>
</evidence>
<dbReference type="EMBL" id="JAGFNY010000022">
    <property type="protein sequence ID" value="MBW7570587.1"/>
    <property type="molecule type" value="Genomic_DNA"/>
</dbReference>
<keyword evidence="8" id="KW-1185">Reference proteome</keyword>
<keyword evidence="2" id="KW-0547">Nucleotide-binding</keyword>
<evidence type="ECO:0000259" key="6">
    <source>
        <dbReference type="Pfam" id="PF19044"/>
    </source>
</evidence>